<reference evidence="1" key="1">
    <citation type="journal article" date="2023" name="Mol. Phylogenet. Evol.">
        <title>Genome-scale phylogeny and comparative genomics of the fungal order Sordariales.</title>
        <authorList>
            <person name="Hensen N."/>
            <person name="Bonometti L."/>
            <person name="Westerberg I."/>
            <person name="Brannstrom I.O."/>
            <person name="Guillou S."/>
            <person name="Cros-Aarteil S."/>
            <person name="Calhoun S."/>
            <person name="Haridas S."/>
            <person name="Kuo A."/>
            <person name="Mondo S."/>
            <person name="Pangilinan J."/>
            <person name="Riley R."/>
            <person name="LaButti K."/>
            <person name="Andreopoulos B."/>
            <person name="Lipzen A."/>
            <person name="Chen C."/>
            <person name="Yan M."/>
            <person name="Daum C."/>
            <person name="Ng V."/>
            <person name="Clum A."/>
            <person name="Steindorff A."/>
            <person name="Ohm R.A."/>
            <person name="Martin F."/>
            <person name="Silar P."/>
            <person name="Natvig D.O."/>
            <person name="Lalanne C."/>
            <person name="Gautier V."/>
            <person name="Ament-Velasquez S.L."/>
            <person name="Kruys A."/>
            <person name="Hutchinson M.I."/>
            <person name="Powell A.J."/>
            <person name="Barry K."/>
            <person name="Miller A.N."/>
            <person name="Grigoriev I.V."/>
            <person name="Debuchy R."/>
            <person name="Gladieux P."/>
            <person name="Hiltunen Thoren M."/>
            <person name="Johannesson H."/>
        </authorList>
    </citation>
    <scope>NUCLEOTIDE SEQUENCE</scope>
    <source>
        <strain evidence="1">CBS 990.96</strain>
    </source>
</reference>
<comment type="caution">
    <text evidence="1">The sequence shown here is derived from an EMBL/GenBank/DDBJ whole genome shotgun (WGS) entry which is preliminary data.</text>
</comment>
<dbReference type="EMBL" id="MU865295">
    <property type="protein sequence ID" value="KAK4231012.1"/>
    <property type="molecule type" value="Genomic_DNA"/>
</dbReference>
<protein>
    <submittedName>
        <fullName evidence="1">Uncharacterized protein</fullName>
    </submittedName>
</protein>
<keyword evidence="2" id="KW-1185">Reference proteome</keyword>
<evidence type="ECO:0000313" key="1">
    <source>
        <dbReference type="EMBL" id="KAK4231012.1"/>
    </source>
</evidence>
<proteinExistence type="predicted"/>
<accession>A0AAN7BWZ8</accession>
<organism evidence="1 2">
    <name type="scientific">Podospora fimiseda</name>
    <dbReference type="NCBI Taxonomy" id="252190"/>
    <lineage>
        <taxon>Eukaryota</taxon>
        <taxon>Fungi</taxon>
        <taxon>Dikarya</taxon>
        <taxon>Ascomycota</taxon>
        <taxon>Pezizomycotina</taxon>
        <taxon>Sordariomycetes</taxon>
        <taxon>Sordariomycetidae</taxon>
        <taxon>Sordariales</taxon>
        <taxon>Podosporaceae</taxon>
        <taxon>Podospora</taxon>
    </lineage>
</organism>
<evidence type="ECO:0000313" key="2">
    <source>
        <dbReference type="Proteomes" id="UP001301958"/>
    </source>
</evidence>
<dbReference type="AlphaFoldDB" id="A0AAN7BWZ8"/>
<dbReference type="Proteomes" id="UP001301958">
    <property type="component" value="Unassembled WGS sequence"/>
</dbReference>
<gene>
    <name evidence="1" type="ORF">QBC38DRAFT_451735</name>
</gene>
<sequence>MSEGTIICLFADYMEPRAYRSLNDDANAAENALPTFEGLRNYVDKAFAAIFENAVIIRKANLTVEMTRRGGQIRHKKLNELPREFMTAVLESETCRPLSGAVMDMVAFVRLFTALASARVGWFHTPRPPYNPHEHCLVAKRVDDFLPLVDDKFWASLQKVRFGVPRNLYKDESNSHRAFHAANASEKEPTFKDVKEAHASWHSYIEEKGLSDAFRRMNLGLDKDDEGDKYDDVEMTGME</sequence>
<reference evidence="1" key="2">
    <citation type="submission" date="2023-05" db="EMBL/GenBank/DDBJ databases">
        <authorList>
            <consortium name="Lawrence Berkeley National Laboratory"/>
            <person name="Steindorff A."/>
            <person name="Hensen N."/>
            <person name="Bonometti L."/>
            <person name="Westerberg I."/>
            <person name="Brannstrom I.O."/>
            <person name="Guillou S."/>
            <person name="Cros-Aarteil S."/>
            <person name="Calhoun S."/>
            <person name="Haridas S."/>
            <person name="Kuo A."/>
            <person name="Mondo S."/>
            <person name="Pangilinan J."/>
            <person name="Riley R."/>
            <person name="Labutti K."/>
            <person name="Andreopoulos B."/>
            <person name="Lipzen A."/>
            <person name="Chen C."/>
            <person name="Yanf M."/>
            <person name="Daum C."/>
            <person name="Ng V."/>
            <person name="Clum A."/>
            <person name="Ohm R."/>
            <person name="Martin F."/>
            <person name="Silar P."/>
            <person name="Natvig D."/>
            <person name="Lalanne C."/>
            <person name="Gautier V."/>
            <person name="Ament-Velasquez S.L."/>
            <person name="Kruys A."/>
            <person name="Hutchinson M.I."/>
            <person name="Powell A.J."/>
            <person name="Barry K."/>
            <person name="Miller A.N."/>
            <person name="Grigoriev I.V."/>
            <person name="Debuchy R."/>
            <person name="Gladieux P."/>
            <person name="Thoren M.H."/>
            <person name="Johannesson H."/>
        </authorList>
    </citation>
    <scope>NUCLEOTIDE SEQUENCE</scope>
    <source>
        <strain evidence="1">CBS 990.96</strain>
    </source>
</reference>
<name>A0AAN7BWZ8_9PEZI</name>